<sequence length="55" mass="6143">MSGKRVLSQVRLFERAFGIAKPLEPVKRGLKDRFVIVDLGAFAAHDTLGFWLLTA</sequence>
<proteinExistence type="predicted"/>
<evidence type="ECO:0000313" key="1">
    <source>
        <dbReference type="EMBL" id="ETX06144.1"/>
    </source>
</evidence>
<protein>
    <submittedName>
        <fullName evidence="1">Uncharacterized protein</fullName>
    </submittedName>
</protein>
<organism evidence="1 2">
    <name type="scientific">Candidatus Entotheonella gemina</name>
    <dbReference type="NCBI Taxonomy" id="1429439"/>
    <lineage>
        <taxon>Bacteria</taxon>
        <taxon>Pseudomonadati</taxon>
        <taxon>Nitrospinota/Tectimicrobiota group</taxon>
        <taxon>Candidatus Tectimicrobiota</taxon>
        <taxon>Candidatus Entotheonellia</taxon>
        <taxon>Candidatus Entotheonellales</taxon>
        <taxon>Candidatus Entotheonellaceae</taxon>
        <taxon>Candidatus Entotheonella</taxon>
    </lineage>
</organism>
<dbReference type="EMBL" id="AZHX01000775">
    <property type="protein sequence ID" value="ETX06144.1"/>
    <property type="molecule type" value="Genomic_DNA"/>
</dbReference>
<accession>W4M712</accession>
<dbReference type="HOGENOM" id="CLU_3023459_0_0_7"/>
<keyword evidence="2" id="KW-1185">Reference proteome</keyword>
<gene>
    <name evidence="1" type="ORF">ETSY2_18875</name>
</gene>
<name>W4M712_9BACT</name>
<reference evidence="1 2" key="1">
    <citation type="journal article" date="2014" name="Nature">
        <title>An environmental bacterial taxon with a large and distinct metabolic repertoire.</title>
        <authorList>
            <person name="Wilson M.C."/>
            <person name="Mori T."/>
            <person name="Ruckert C."/>
            <person name="Uria A.R."/>
            <person name="Helf M.J."/>
            <person name="Takada K."/>
            <person name="Gernert C."/>
            <person name="Steffens U.A."/>
            <person name="Heycke N."/>
            <person name="Schmitt S."/>
            <person name="Rinke C."/>
            <person name="Helfrich E.J."/>
            <person name="Brachmann A.O."/>
            <person name="Gurgui C."/>
            <person name="Wakimoto T."/>
            <person name="Kracht M."/>
            <person name="Crusemann M."/>
            <person name="Hentschel U."/>
            <person name="Abe I."/>
            <person name="Matsunaga S."/>
            <person name="Kalinowski J."/>
            <person name="Takeyama H."/>
            <person name="Piel J."/>
        </authorList>
    </citation>
    <scope>NUCLEOTIDE SEQUENCE [LARGE SCALE GENOMIC DNA]</scope>
    <source>
        <strain evidence="2">TSY2</strain>
    </source>
</reference>
<evidence type="ECO:0000313" key="2">
    <source>
        <dbReference type="Proteomes" id="UP000019140"/>
    </source>
</evidence>
<dbReference type="AlphaFoldDB" id="W4M712"/>
<comment type="caution">
    <text evidence="1">The sequence shown here is derived from an EMBL/GenBank/DDBJ whole genome shotgun (WGS) entry which is preliminary data.</text>
</comment>
<dbReference type="Proteomes" id="UP000019140">
    <property type="component" value="Unassembled WGS sequence"/>
</dbReference>